<keyword evidence="1" id="KW-0472">Membrane</keyword>
<keyword evidence="1" id="KW-1133">Transmembrane helix</keyword>
<dbReference type="OrthoDB" id="10533852at2759"/>
<name>A0A7M5VH52_9CNID</name>
<evidence type="ECO:0000256" key="1">
    <source>
        <dbReference type="SAM" id="Phobius"/>
    </source>
</evidence>
<feature type="transmembrane region" description="Helical" evidence="1">
    <location>
        <begin position="85"/>
        <end position="107"/>
    </location>
</feature>
<dbReference type="AlphaFoldDB" id="A0A7M5VH52"/>
<keyword evidence="1" id="KW-0812">Transmembrane</keyword>
<evidence type="ECO:0000313" key="3">
    <source>
        <dbReference type="Proteomes" id="UP000594262"/>
    </source>
</evidence>
<accession>A0A7M5VH52</accession>
<organism evidence="2 3">
    <name type="scientific">Clytia hemisphaerica</name>
    <dbReference type="NCBI Taxonomy" id="252671"/>
    <lineage>
        <taxon>Eukaryota</taxon>
        <taxon>Metazoa</taxon>
        <taxon>Cnidaria</taxon>
        <taxon>Hydrozoa</taxon>
        <taxon>Hydroidolina</taxon>
        <taxon>Leptothecata</taxon>
        <taxon>Obeliida</taxon>
        <taxon>Clytiidae</taxon>
        <taxon>Clytia</taxon>
    </lineage>
</organism>
<dbReference type="EnsemblMetazoa" id="CLYHEMT011610.1">
    <property type="protein sequence ID" value="CLYHEMP011610.1"/>
    <property type="gene ID" value="CLYHEMG011610"/>
</dbReference>
<sequence>MVQARNDYNGLVQRKTAIASCVFGMLELLTAIIIVICAFVIFGGFCENLDCDSISKGIGLWLGFPLMIPSLLAVVVLGTRHYKSLLCFGASNLGVLILSIVHTAIVYNDDSDYWSKWVDAYNDGTKCAVNLASGRCECDIDGTRLSVPYACELISFGSDVNWILFGFSIVSIVLTLCGVIITLIGFCQMPPKPAKK</sequence>
<protein>
    <submittedName>
        <fullName evidence="2">Uncharacterized protein</fullName>
    </submittedName>
</protein>
<proteinExistence type="predicted"/>
<dbReference type="GeneID" id="136817698"/>
<dbReference type="RefSeq" id="XP_066930113.1">
    <property type="nucleotide sequence ID" value="XM_067074012.1"/>
</dbReference>
<evidence type="ECO:0000313" key="2">
    <source>
        <dbReference type="EnsemblMetazoa" id="CLYHEMP011610.1"/>
    </source>
</evidence>
<feature type="transmembrane region" description="Helical" evidence="1">
    <location>
        <begin position="57"/>
        <end position="78"/>
    </location>
</feature>
<feature type="transmembrane region" description="Helical" evidence="1">
    <location>
        <begin position="162"/>
        <end position="186"/>
    </location>
</feature>
<reference evidence="2" key="1">
    <citation type="submission" date="2021-01" db="UniProtKB">
        <authorList>
            <consortium name="EnsemblMetazoa"/>
        </authorList>
    </citation>
    <scope>IDENTIFICATION</scope>
</reference>
<dbReference type="Proteomes" id="UP000594262">
    <property type="component" value="Unplaced"/>
</dbReference>
<keyword evidence="3" id="KW-1185">Reference proteome</keyword>
<feature type="transmembrane region" description="Helical" evidence="1">
    <location>
        <begin position="21"/>
        <end position="45"/>
    </location>
</feature>